<dbReference type="GO" id="GO:0005524">
    <property type="term" value="F:ATP binding"/>
    <property type="evidence" value="ECO:0007669"/>
    <property type="project" value="UniProtKB-KW"/>
</dbReference>
<dbReference type="EMBL" id="JABFUD020000008">
    <property type="protein sequence ID" value="KAI5076728.1"/>
    <property type="molecule type" value="Genomic_DNA"/>
</dbReference>
<evidence type="ECO:0000256" key="7">
    <source>
        <dbReference type="ARBA" id="ARBA00023125"/>
    </source>
</evidence>
<dbReference type="Gene3D" id="1.10.268.10">
    <property type="entry name" value="Topoisomerase, domain 3"/>
    <property type="match status" value="1"/>
</dbReference>
<evidence type="ECO:0000256" key="5">
    <source>
        <dbReference type="ARBA" id="ARBA00022840"/>
    </source>
</evidence>
<feature type="region of interest" description="Disordered" evidence="10">
    <location>
        <begin position="211"/>
        <end position="263"/>
    </location>
</feature>
<evidence type="ECO:0000256" key="2">
    <source>
        <dbReference type="ARBA" id="ARBA00001946"/>
    </source>
</evidence>
<feature type="domain" description="Topo IIA-type catalytic" evidence="11">
    <location>
        <begin position="1"/>
        <end position="192"/>
    </location>
</feature>
<evidence type="ECO:0000313" key="13">
    <source>
        <dbReference type="Proteomes" id="UP000886520"/>
    </source>
</evidence>
<protein>
    <recommendedName>
        <fullName evidence="3">DNA topoisomerase (ATP-hydrolyzing)</fullName>
        <ecNumber evidence="3">5.6.2.2</ecNumber>
    </recommendedName>
</protein>
<evidence type="ECO:0000256" key="4">
    <source>
        <dbReference type="ARBA" id="ARBA00022741"/>
    </source>
</evidence>
<keyword evidence="4" id="KW-0547">Nucleotide-binding</keyword>
<gene>
    <name evidence="12" type="ORF">GOP47_0008793</name>
</gene>
<dbReference type="InterPro" id="IPR002205">
    <property type="entry name" value="Topo_IIA_dom_A"/>
</dbReference>
<proteinExistence type="predicted"/>
<name>A0A9D4UZY8_ADICA</name>
<reference evidence="12" key="1">
    <citation type="submission" date="2021-01" db="EMBL/GenBank/DDBJ databases">
        <title>Adiantum capillus-veneris genome.</title>
        <authorList>
            <person name="Fang Y."/>
            <person name="Liao Q."/>
        </authorList>
    </citation>
    <scope>NUCLEOTIDE SEQUENCE</scope>
    <source>
        <strain evidence="12">H3</strain>
        <tissue evidence="12">Leaf</tissue>
    </source>
</reference>
<comment type="caution">
    <text evidence="12">The sequence shown here is derived from an EMBL/GenBank/DDBJ whole genome shotgun (WGS) entry which is preliminary data.</text>
</comment>
<keyword evidence="13" id="KW-1185">Reference proteome</keyword>
<comment type="catalytic activity">
    <reaction evidence="1">
        <text>ATP-dependent breakage, passage and rejoining of double-stranded DNA.</text>
        <dbReference type="EC" id="5.6.2.2"/>
    </reaction>
</comment>
<accession>A0A9D4UZY8</accession>
<keyword evidence="5" id="KW-0067">ATP-binding</keyword>
<keyword evidence="6" id="KW-0799">Topoisomerase</keyword>
<dbReference type="GO" id="GO:0000819">
    <property type="term" value="P:sister chromatid segregation"/>
    <property type="evidence" value="ECO:0007669"/>
    <property type="project" value="TreeGrafter"/>
</dbReference>
<keyword evidence="8" id="KW-0413">Isomerase</keyword>
<sequence length="561" mass="61670">MAVALAEGMPKNSKLTTTISTSNMHLFNARGHIRNFESPEEILKAFFFIRLKLYVKRKEVQLQNLELELLKLDNKVRFVLGVITGDIIVNNRKRAELLLELKLKGFTPFPKKSKTGEPCGAGTENPEGEEGNEAEDVGKGVKAGDYEYLLSMPVGTLTLEKFQSLCNDRDKLERDVEELKRATPKSLWLKDLDEFLVQLNLEEAKEEEYEMKHASKEGGRPMKRAPAKKAIPAEKATSKAASQVKLPSKKAAPAKPPTPVNVDSDYEDLGVSLRERLAVYSKSVNVSPLEKTDEEHSLLITVPPLEKTDEEQRELRKVIVDSDNDSGSDADDNSDWDMEEKPKKGKKAVIPAAKKGGAAAGRKTKAASVASRAVAVAVAVSKLEEVEGGAAVEISCSESEAGISALPIHRKSGSIAAKLAAEEQHQEDDVEKEVEVSAGPAAARPNRANRAVVQYVISDDDERRQNTGTDELFFIVAEHLKCRQRWNMISWSSCGCVYCPDNCDAFPPSQSVLRIVPSCNIVSWNAMTCKNNFNFHDGHVEKLQISDGSRSSVSGAFGYSI</sequence>
<feature type="region of interest" description="Disordered" evidence="10">
    <location>
        <begin position="113"/>
        <end position="136"/>
    </location>
</feature>
<dbReference type="GO" id="GO:0003677">
    <property type="term" value="F:DNA binding"/>
    <property type="evidence" value="ECO:0007669"/>
    <property type="project" value="UniProtKB-UniRule"/>
</dbReference>
<keyword evidence="7 9" id="KW-0238">DNA-binding</keyword>
<evidence type="ECO:0000259" key="11">
    <source>
        <dbReference type="PROSITE" id="PS52040"/>
    </source>
</evidence>
<dbReference type="PANTHER" id="PTHR10169:SF38">
    <property type="entry name" value="DNA TOPOISOMERASE 2"/>
    <property type="match status" value="1"/>
</dbReference>
<comment type="caution">
    <text evidence="9">Lacks conserved residue(s) required for the propagation of feature annotation.</text>
</comment>
<feature type="compositionally biased region" description="Acidic residues" evidence="10">
    <location>
        <begin position="322"/>
        <end position="338"/>
    </location>
</feature>
<evidence type="ECO:0000256" key="8">
    <source>
        <dbReference type="ARBA" id="ARBA00023235"/>
    </source>
</evidence>
<feature type="region of interest" description="Disordered" evidence="10">
    <location>
        <begin position="318"/>
        <end position="349"/>
    </location>
</feature>
<dbReference type="GO" id="GO:0006265">
    <property type="term" value="P:DNA topological change"/>
    <property type="evidence" value="ECO:0007669"/>
    <property type="project" value="InterPro"/>
</dbReference>
<evidence type="ECO:0000313" key="12">
    <source>
        <dbReference type="EMBL" id="KAI5076728.1"/>
    </source>
</evidence>
<dbReference type="EC" id="5.6.2.2" evidence="3"/>
<evidence type="ECO:0000256" key="9">
    <source>
        <dbReference type="PROSITE-ProRule" id="PRU01384"/>
    </source>
</evidence>
<feature type="compositionally biased region" description="Basic and acidic residues" evidence="10">
    <location>
        <begin position="211"/>
        <end position="220"/>
    </location>
</feature>
<dbReference type="Pfam" id="PF00521">
    <property type="entry name" value="DNA_topoisoIV"/>
    <property type="match status" value="1"/>
</dbReference>
<evidence type="ECO:0000256" key="1">
    <source>
        <dbReference type="ARBA" id="ARBA00000185"/>
    </source>
</evidence>
<evidence type="ECO:0000256" key="6">
    <source>
        <dbReference type="ARBA" id="ARBA00023029"/>
    </source>
</evidence>
<dbReference type="AlphaFoldDB" id="A0A9D4UZY8"/>
<dbReference type="InterPro" id="IPR013757">
    <property type="entry name" value="Topo_IIA_A_a_sf"/>
</dbReference>
<dbReference type="Proteomes" id="UP000886520">
    <property type="component" value="Chromosome 8"/>
</dbReference>
<evidence type="ECO:0000256" key="3">
    <source>
        <dbReference type="ARBA" id="ARBA00012895"/>
    </source>
</evidence>
<dbReference type="InterPro" id="IPR013760">
    <property type="entry name" value="Topo_IIA-like_dom_sf"/>
</dbReference>
<dbReference type="OrthoDB" id="1938939at2759"/>
<dbReference type="GO" id="GO:0003918">
    <property type="term" value="F:DNA topoisomerase type II (double strand cut, ATP-hydrolyzing) activity"/>
    <property type="evidence" value="ECO:0007669"/>
    <property type="project" value="UniProtKB-EC"/>
</dbReference>
<evidence type="ECO:0000256" key="10">
    <source>
        <dbReference type="SAM" id="MobiDB-lite"/>
    </source>
</evidence>
<feature type="compositionally biased region" description="Acidic residues" evidence="10">
    <location>
        <begin position="126"/>
        <end position="135"/>
    </location>
</feature>
<dbReference type="InterPro" id="IPR050634">
    <property type="entry name" value="DNA_Topoisomerase_II"/>
</dbReference>
<dbReference type="SUPFAM" id="SSF56719">
    <property type="entry name" value="Type II DNA topoisomerase"/>
    <property type="match status" value="1"/>
</dbReference>
<dbReference type="GO" id="GO:0000712">
    <property type="term" value="P:resolution of meiotic recombination intermediates"/>
    <property type="evidence" value="ECO:0007669"/>
    <property type="project" value="TreeGrafter"/>
</dbReference>
<dbReference type="PANTHER" id="PTHR10169">
    <property type="entry name" value="DNA TOPOISOMERASE/GYRASE"/>
    <property type="match status" value="1"/>
</dbReference>
<comment type="cofactor">
    <cofactor evidence="2">
        <name>Mg(2+)</name>
        <dbReference type="ChEBI" id="CHEBI:18420"/>
    </cofactor>
</comment>
<dbReference type="GO" id="GO:0005634">
    <property type="term" value="C:nucleus"/>
    <property type="evidence" value="ECO:0007669"/>
    <property type="project" value="TreeGrafter"/>
</dbReference>
<dbReference type="PROSITE" id="PS52040">
    <property type="entry name" value="TOPO_IIA"/>
    <property type="match status" value="1"/>
</dbReference>
<organism evidence="12 13">
    <name type="scientific">Adiantum capillus-veneris</name>
    <name type="common">Maidenhair fern</name>
    <dbReference type="NCBI Taxonomy" id="13818"/>
    <lineage>
        <taxon>Eukaryota</taxon>
        <taxon>Viridiplantae</taxon>
        <taxon>Streptophyta</taxon>
        <taxon>Embryophyta</taxon>
        <taxon>Tracheophyta</taxon>
        <taxon>Polypodiopsida</taxon>
        <taxon>Polypodiidae</taxon>
        <taxon>Polypodiales</taxon>
        <taxon>Pteridineae</taxon>
        <taxon>Pteridaceae</taxon>
        <taxon>Vittarioideae</taxon>
        <taxon>Adiantum</taxon>
    </lineage>
</organism>